<comment type="similarity">
    <text evidence="7">Belongs to the snail C2H2-type zinc-finger protein family.</text>
</comment>
<dbReference type="InParanoid" id="A0A7M7KDM1"/>
<dbReference type="OrthoDB" id="6504670at2759"/>
<evidence type="ECO:0000256" key="7">
    <source>
        <dbReference type="ARBA" id="ARBA00037948"/>
    </source>
</evidence>
<dbReference type="Proteomes" id="UP000594260">
    <property type="component" value="Unplaced"/>
</dbReference>
<evidence type="ECO:0000313" key="11">
    <source>
        <dbReference type="Proteomes" id="UP000594260"/>
    </source>
</evidence>
<feature type="region of interest" description="Disordered" evidence="8">
    <location>
        <begin position="28"/>
        <end position="68"/>
    </location>
</feature>
<dbReference type="InterPro" id="IPR050527">
    <property type="entry name" value="Snail/Krueppel_Znf"/>
</dbReference>
<dbReference type="InterPro" id="IPR008598">
    <property type="entry name" value="Di19_Zn-bd"/>
</dbReference>
<dbReference type="AlphaFoldDB" id="A0A7M7KDM1"/>
<feature type="domain" description="C2H2-type" evidence="9">
    <location>
        <begin position="107"/>
        <end position="128"/>
    </location>
</feature>
<keyword evidence="3" id="KW-0677">Repeat</keyword>
<evidence type="ECO:0000256" key="1">
    <source>
        <dbReference type="ARBA" id="ARBA00004123"/>
    </source>
</evidence>
<name>A0A7M7KDM1_VARDE</name>
<keyword evidence="2" id="KW-0479">Metal-binding</keyword>
<dbReference type="GO" id="GO:0005634">
    <property type="term" value="C:nucleus"/>
    <property type="evidence" value="ECO:0007669"/>
    <property type="project" value="UniProtKB-SubCell"/>
</dbReference>
<dbReference type="PROSITE" id="PS00028">
    <property type="entry name" value="ZINC_FINGER_C2H2_1"/>
    <property type="match status" value="2"/>
</dbReference>
<evidence type="ECO:0000256" key="2">
    <source>
        <dbReference type="ARBA" id="ARBA00022723"/>
    </source>
</evidence>
<dbReference type="GO" id="GO:0008270">
    <property type="term" value="F:zinc ion binding"/>
    <property type="evidence" value="ECO:0007669"/>
    <property type="project" value="UniProtKB-KW"/>
</dbReference>
<evidence type="ECO:0000313" key="10">
    <source>
        <dbReference type="EnsemblMetazoa" id="XP_022664632"/>
    </source>
</evidence>
<accession>A0A7M7KDM1</accession>
<dbReference type="PANTHER" id="PTHR24388:SF54">
    <property type="entry name" value="PROTEIN ESCARGOT"/>
    <property type="match status" value="1"/>
</dbReference>
<dbReference type="GeneID" id="111251849"/>
<evidence type="ECO:0000256" key="4">
    <source>
        <dbReference type="ARBA" id="ARBA00022771"/>
    </source>
</evidence>
<dbReference type="Pfam" id="PF05605">
    <property type="entry name" value="zf-Di19"/>
    <property type="match status" value="1"/>
</dbReference>
<keyword evidence="4" id="KW-0863">Zinc-finger</keyword>
<dbReference type="KEGG" id="vde:111251849"/>
<evidence type="ECO:0000256" key="5">
    <source>
        <dbReference type="ARBA" id="ARBA00022833"/>
    </source>
</evidence>
<organism evidence="10 11">
    <name type="scientific">Varroa destructor</name>
    <name type="common">Honeybee mite</name>
    <dbReference type="NCBI Taxonomy" id="109461"/>
    <lineage>
        <taxon>Eukaryota</taxon>
        <taxon>Metazoa</taxon>
        <taxon>Ecdysozoa</taxon>
        <taxon>Arthropoda</taxon>
        <taxon>Chelicerata</taxon>
        <taxon>Arachnida</taxon>
        <taxon>Acari</taxon>
        <taxon>Parasitiformes</taxon>
        <taxon>Mesostigmata</taxon>
        <taxon>Gamasina</taxon>
        <taxon>Dermanyssoidea</taxon>
        <taxon>Varroidae</taxon>
        <taxon>Varroa</taxon>
    </lineage>
</organism>
<comment type="subcellular location">
    <subcellularLocation>
        <location evidence="1">Nucleus</location>
    </subcellularLocation>
</comment>
<sequence length="469" mass="52346">MEEAMLASSCDGKNEASYVVIYADEATESSEQHHHHHHPVAQNETVSTSAASGAGRRRKAIPSRTPSAERELFVGGLIAKKGRGRATVNNIPAGATTLEDRNEFQECPYCGCRYKGKSSFTTHLRKKHPDKHRELVCYVCNSTVDEMAFTRHFRIHQAQDARQSQGETRLLQCDFCEFRCHLNVDLIQHMGLEHDGNNAFSIARTEAQFLMKNRRHRNHQSGTGGTLAKHTRMMSFSVEDYHEGSTLDVAHRVMGRTRSSDNDSESTLSGVEAPDMTGMILEVETHDVLIETGPRLVAAHEDHHAVVETSDSFNDMGHISDDLLSCLKRGQNELLSQGFTHVQLHHLNISAYERSWIKLLVAQASSASAGRLVRIPIDRASLAPTDDQLTNFVIENEVPVSLRKLFEADAWHHLQEQVLMKRDRFTCCVCRGAQNLKVSECGSCGRRYHQSCGAQVATQADYSCAACLH</sequence>
<evidence type="ECO:0000256" key="6">
    <source>
        <dbReference type="ARBA" id="ARBA00023242"/>
    </source>
</evidence>
<evidence type="ECO:0000256" key="3">
    <source>
        <dbReference type="ARBA" id="ARBA00022737"/>
    </source>
</evidence>
<dbReference type="SMART" id="SM00355">
    <property type="entry name" value="ZnF_C2H2"/>
    <property type="match status" value="3"/>
</dbReference>
<reference evidence="10" key="1">
    <citation type="submission" date="2021-01" db="UniProtKB">
        <authorList>
            <consortium name="EnsemblMetazoa"/>
        </authorList>
    </citation>
    <scope>IDENTIFICATION</scope>
</reference>
<protein>
    <recommendedName>
        <fullName evidence="9">C2H2-type domain-containing protein</fullName>
    </recommendedName>
</protein>
<dbReference type="PANTHER" id="PTHR24388">
    <property type="entry name" value="ZINC FINGER PROTEIN"/>
    <property type="match status" value="1"/>
</dbReference>
<keyword evidence="11" id="KW-1185">Reference proteome</keyword>
<dbReference type="GO" id="GO:0000978">
    <property type="term" value="F:RNA polymerase II cis-regulatory region sequence-specific DNA binding"/>
    <property type="evidence" value="ECO:0007669"/>
    <property type="project" value="TreeGrafter"/>
</dbReference>
<dbReference type="GO" id="GO:0000981">
    <property type="term" value="F:DNA-binding transcription factor activity, RNA polymerase II-specific"/>
    <property type="evidence" value="ECO:0007669"/>
    <property type="project" value="TreeGrafter"/>
</dbReference>
<dbReference type="EnsemblMetazoa" id="XM_022808897">
    <property type="protein sequence ID" value="XP_022664632"/>
    <property type="gene ID" value="LOC111251849"/>
</dbReference>
<keyword evidence="5" id="KW-0862">Zinc</keyword>
<proteinExistence type="inferred from homology"/>
<evidence type="ECO:0000259" key="9">
    <source>
        <dbReference type="PROSITE" id="PS00028"/>
    </source>
</evidence>
<keyword evidence="6" id="KW-0539">Nucleus</keyword>
<dbReference type="InterPro" id="IPR013087">
    <property type="entry name" value="Znf_C2H2_type"/>
</dbReference>
<feature type="domain" description="C2H2-type" evidence="9">
    <location>
        <begin position="173"/>
        <end position="194"/>
    </location>
</feature>
<dbReference type="RefSeq" id="XP_022664632.1">
    <property type="nucleotide sequence ID" value="XM_022808897.1"/>
</dbReference>
<evidence type="ECO:0000256" key="8">
    <source>
        <dbReference type="SAM" id="MobiDB-lite"/>
    </source>
</evidence>